<evidence type="ECO:0000313" key="3">
    <source>
        <dbReference type="EMBL" id="PJF31449.1"/>
    </source>
</evidence>
<dbReference type="Pfam" id="PF22322">
    <property type="entry name" value="DUF6973"/>
    <property type="match status" value="1"/>
</dbReference>
<sequence length="329" mass="36606">MYAPRISMDYDEGKALEKYFSSAGESVQQLLRNLTHHIQLLQEGGWRGRGAQAFYAEMNDAILPAVSRLAKALKEAQHAMSLIATRFQEAEREAGALFAGAASGKDGYGPYPNPTTAPPAQDGGSAAPNDGSGGNTRPNLAEQFAEFQRTRPDYSNNPRVNYYGTRITQREAELLDKLGFPQRFEAKIIRDEALSRSERFLTDLGLPSSEIHNGIGDAFRHAYWSARMTQAFGEEWTRNFTTAHEMNPENDPARFNEEFMDLHNNALGIRIARENPYASPEQLAQLIAQALRNGEGVYIQPNGTHAYTDQHSAAERLTVPQPASSPYRR</sequence>
<dbReference type="NCBIfam" id="TIGR03930">
    <property type="entry name" value="WXG100_ESAT6"/>
    <property type="match status" value="1"/>
</dbReference>
<accession>A0A2M8P1M9</accession>
<gene>
    <name evidence="3" type="ORF">CUN51_03730</name>
</gene>
<feature type="region of interest" description="Disordered" evidence="1">
    <location>
        <begin position="107"/>
        <end position="138"/>
    </location>
</feature>
<name>A0A2M8P1M9_9CHLR</name>
<dbReference type="InterPro" id="IPR054246">
    <property type="entry name" value="DUF6973"/>
</dbReference>
<feature type="domain" description="DUF6973" evidence="2">
    <location>
        <begin position="206"/>
        <end position="294"/>
    </location>
</feature>
<dbReference type="Gene3D" id="1.10.287.1060">
    <property type="entry name" value="ESAT-6-like"/>
    <property type="match status" value="1"/>
</dbReference>
<organism evidence="3 4">
    <name type="scientific">Candidatus Thermofonsia Clade 1 bacterium</name>
    <dbReference type="NCBI Taxonomy" id="2364210"/>
    <lineage>
        <taxon>Bacteria</taxon>
        <taxon>Bacillati</taxon>
        <taxon>Chloroflexota</taxon>
        <taxon>Candidatus Thermofontia</taxon>
        <taxon>Candidatus Thermofonsia Clade 1</taxon>
    </lineage>
</organism>
<comment type="caution">
    <text evidence="3">The sequence shown here is derived from an EMBL/GenBank/DDBJ whole genome shotgun (WGS) entry which is preliminary data.</text>
</comment>
<evidence type="ECO:0000256" key="1">
    <source>
        <dbReference type="SAM" id="MobiDB-lite"/>
    </source>
</evidence>
<proteinExistence type="predicted"/>
<dbReference type="InterPro" id="IPR036689">
    <property type="entry name" value="ESAT-6-like_sf"/>
</dbReference>
<dbReference type="SUPFAM" id="SSF140453">
    <property type="entry name" value="EsxAB dimer-like"/>
    <property type="match status" value="1"/>
</dbReference>
<evidence type="ECO:0000259" key="2">
    <source>
        <dbReference type="Pfam" id="PF22322"/>
    </source>
</evidence>
<dbReference type="EMBL" id="PGTK01000003">
    <property type="protein sequence ID" value="PJF31449.1"/>
    <property type="molecule type" value="Genomic_DNA"/>
</dbReference>
<dbReference type="InterPro" id="IPR010310">
    <property type="entry name" value="T7SS_ESAT-6-like"/>
</dbReference>
<reference evidence="3 4" key="1">
    <citation type="submission" date="2017-11" db="EMBL/GenBank/DDBJ databases">
        <title>Evolution of Phototrophy in the Chloroflexi Phylum Driven by Horizontal Gene Transfer.</title>
        <authorList>
            <person name="Ward L.M."/>
            <person name="Hemp J."/>
            <person name="Shih P.M."/>
            <person name="Mcglynn S.E."/>
            <person name="Fischer W."/>
        </authorList>
    </citation>
    <scope>NUCLEOTIDE SEQUENCE [LARGE SCALE GENOMIC DNA]</scope>
    <source>
        <strain evidence="3">CP2_2F</strain>
    </source>
</reference>
<evidence type="ECO:0000313" key="4">
    <source>
        <dbReference type="Proteomes" id="UP000228921"/>
    </source>
</evidence>
<protein>
    <recommendedName>
        <fullName evidence="2">DUF6973 domain-containing protein</fullName>
    </recommendedName>
</protein>
<dbReference type="Pfam" id="PF06013">
    <property type="entry name" value="WXG100"/>
    <property type="match status" value="1"/>
</dbReference>
<dbReference type="AlphaFoldDB" id="A0A2M8P1M9"/>
<dbReference type="Proteomes" id="UP000228921">
    <property type="component" value="Unassembled WGS sequence"/>
</dbReference>